<comment type="caution">
    <text evidence="5">The sequence shown here is derived from an EMBL/GenBank/DDBJ whole genome shotgun (WGS) entry which is preliminary data.</text>
</comment>
<dbReference type="RefSeq" id="WP_094478488.1">
    <property type="nucleotide sequence ID" value="NZ_NOZR01000006.1"/>
</dbReference>
<dbReference type="Pfam" id="PF17933">
    <property type="entry name" value="TetR_C_25"/>
    <property type="match status" value="1"/>
</dbReference>
<dbReference type="InterPro" id="IPR041484">
    <property type="entry name" value="TetR_C_25"/>
</dbReference>
<dbReference type="Pfam" id="PF00440">
    <property type="entry name" value="TetR_N"/>
    <property type="match status" value="1"/>
</dbReference>
<evidence type="ECO:0000259" key="4">
    <source>
        <dbReference type="PROSITE" id="PS50977"/>
    </source>
</evidence>
<dbReference type="InterPro" id="IPR036271">
    <property type="entry name" value="Tet_transcr_reg_TetR-rel_C_sf"/>
</dbReference>
<dbReference type="SUPFAM" id="SSF46689">
    <property type="entry name" value="Homeodomain-like"/>
    <property type="match status" value="1"/>
</dbReference>
<dbReference type="AlphaFoldDB" id="A0A255DWV9"/>
<dbReference type="GO" id="GO:0003700">
    <property type="term" value="F:DNA-binding transcription factor activity"/>
    <property type="evidence" value="ECO:0007669"/>
    <property type="project" value="TreeGrafter"/>
</dbReference>
<keyword evidence="1 2" id="KW-0238">DNA-binding</keyword>
<organism evidence="5 6">
    <name type="scientific">Mycolicibacterium sphagni</name>
    <dbReference type="NCBI Taxonomy" id="1786"/>
    <lineage>
        <taxon>Bacteria</taxon>
        <taxon>Bacillati</taxon>
        <taxon>Actinomycetota</taxon>
        <taxon>Actinomycetes</taxon>
        <taxon>Mycobacteriales</taxon>
        <taxon>Mycobacteriaceae</taxon>
        <taxon>Mycolicibacterium</taxon>
    </lineage>
</organism>
<sequence>MRSADLTTAARIRDAAIELFGARGFDVGVRAIAQAAGVSPGLVIHHFGSKDGLRKACDDYVAEEVRSDKADAIRSTDPATWLAAAAEIESYAPMMAYLVRSMQTGGELAKHLWRTMFAGVESYLDDGVQAGTVKPSRDPAARARYLGMAGGGAFLLYLQLHDDPSDLRAVLRDYRTEMMMPALELYTEGVLTDSTMLDGIAAHGGFTTDTEGEPDDSRTDSTN</sequence>
<dbReference type="PRINTS" id="PR00455">
    <property type="entry name" value="HTHTETR"/>
</dbReference>
<keyword evidence="6" id="KW-1185">Reference proteome</keyword>
<feature type="region of interest" description="Disordered" evidence="3">
    <location>
        <begin position="202"/>
        <end position="223"/>
    </location>
</feature>
<dbReference type="OrthoDB" id="3403733at2"/>
<feature type="domain" description="HTH tetR-type" evidence="4">
    <location>
        <begin position="6"/>
        <end position="65"/>
    </location>
</feature>
<dbReference type="InterPro" id="IPR001647">
    <property type="entry name" value="HTH_TetR"/>
</dbReference>
<reference evidence="5 6" key="1">
    <citation type="submission" date="2017-07" db="EMBL/GenBank/DDBJ databases">
        <title>The new phylogeny of genus Mycobacterium.</title>
        <authorList>
            <person name="Tortoli E."/>
            <person name="Trovato A."/>
            <person name="Cirillo D.M."/>
        </authorList>
    </citation>
    <scope>NUCLEOTIDE SEQUENCE [LARGE SCALE GENOMIC DNA]</scope>
    <source>
        <strain evidence="5 6">ATCC 33027</strain>
    </source>
</reference>
<gene>
    <name evidence="5" type="ORF">CG716_08615</name>
</gene>
<evidence type="ECO:0000256" key="3">
    <source>
        <dbReference type="SAM" id="MobiDB-lite"/>
    </source>
</evidence>
<dbReference type="GO" id="GO:0000976">
    <property type="term" value="F:transcription cis-regulatory region binding"/>
    <property type="evidence" value="ECO:0007669"/>
    <property type="project" value="TreeGrafter"/>
</dbReference>
<proteinExistence type="predicted"/>
<name>A0A255DWV9_9MYCO</name>
<dbReference type="InterPro" id="IPR009057">
    <property type="entry name" value="Homeodomain-like_sf"/>
</dbReference>
<dbReference type="EMBL" id="NOZR01000006">
    <property type="protein sequence ID" value="OYN80213.1"/>
    <property type="molecule type" value="Genomic_DNA"/>
</dbReference>
<evidence type="ECO:0000313" key="6">
    <source>
        <dbReference type="Proteomes" id="UP000216063"/>
    </source>
</evidence>
<evidence type="ECO:0000256" key="2">
    <source>
        <dbReference type="PROSITE-ProRule" id="PRU00335"/>
    </source>
</evidence>
<dbReference type="Proteomes" id="UP000216063">
    <property type="component" value="Unassembled WGS sequence"/>
</dbReference>
<feature type="DNA-binding region" description="H-T-H motif" evidence="2">
    <location>
        <begin position="28"/>
        <end position="47"/>
    </location>
</feature>
<protein>
    <submittedName>
        <fullName evidence="5">TetR family transcriptional regulator</fullName>
    </submittedName>
</protein>
<dbReference type="PANTHER" id="PTHR30055">
    <property type="entry name" value="HTH-TYPE TRANSCRIPTIONAL REGULATOR RUTR"/>
    <property type="match status" value="1"/>
</dbReference>
<dbReference type="PANTHER" id="PTHR30055:SF146">
    <property type="entry name" value="HTH-TYPE TRANSCRIPTIONAL DUAL REGULATOR CECR"/>
    <property type="match status" value="1"/>
</dbReference>
<dbReference type="SUPFAM" id="SSF48498">
    <property type="entry name" value="Tetracyclin repressor-like, C-terminal domain"/>
    <property type="match status" value="1"/>
</dbReference>
<accession>A0A255DWV9</accession>
<evidence type="ECO:0000313" key="5">
    <source>
        <dbReference type="EMBL" id="OYN80213.1"/>
    </source>
</evidence>
<dbReference type="InterPro" id="IPR050109">
    <property type="entry name" value="HTH-type_TetR-like_transc_reg"/>
</dbReference>
<dbReference type="PROSITE" id="PS50977">
    <property type="entry name" value="HTH_TETR_2"/>
    <property type="match status" value="1"/>
</dbReference>
<dbReference type="Gene3D" id="1.10.357.10">
    <property type="entry name" value="Tetracycline Repressor, domain 2"/>
    <property type="match status" value="1"/>
</dbReference>
<evidence type="ECO:0000256" key="1">
    <source>
        <dbReference type="ARBA" id="ARBA00023125"/>
    </source>
</evidence>